<name>A0A495II32_9MICO</name>
<comment type="caution">
    <text evidence="1">The sequence shown here is derived from an EMBL/GenBank/DDBJ whole genome shotgun (WGS) entry which is preliminary data.</text>
</comment>
<sequence>MTVSYDDGRLNSLYGEFKRKASQRSVRQFVIRAWSVILCASENASRRE</sequence>
<proteinExistence type="predicted"/>
<dbReference type="AlphaFoldDB" id="A0A495II32"/>
<accession>A0A495II32</accession>
<dbReference type="Proteomes" id="UP000280008">
    <property type="component" value="Unassembled WGS sequence"/>
</dbReference>
<reference evidence="1 2" key="1">
    <citation type="submission" date="2018-10" db="EMBL/GenBank/DDBJ databases">
        <title>Sequencing the genomes of 1000 actinobacteria strains.</title>
        <authorList>
            <person name="Klenk H.-P."/>
        </authorList>
    </citation>
    <scope>NUCLEOTIDE SEQUENCE [LARGE SCALE GENOMIC DNA]</scope>
    <source>
        <strain evidence="1 2">DSM 17894</strain>
    </source>
</reference>
<dbReference type="EMBL" id="RBKS01000001">
    <property type="protein sequence ID" value="RKR74765.1"/>
    <property type="molecule type" value="Genomic_DNA"/>
</dbReference>
<gene>
    <name evidence="1" type="ORF">C8E83_1894</name>
</gene>
<evidence type="ECO:0000313" key="1">
    <source>
        <dbReference type="EMBL" id="RKR74765.1"/>
    </source>
</evidence>
<protein>
    <submittedName>
        <fullName evidence="1">Uncharacterized protein</fullName>
    </submittedName>
</protein>
<evidence type="ECO:0000313" key="2">
    <source>
        <dbReference type="Proteomes" id="UP000280008"/>
    </source>
</evidence>
<keyword evidence="2" id="KW-1185">Reference proteome</keyword>
<organism evidence="1 2">
    <name type="scientific">Frondihabitans australicus</name>
    <dbReference type="NCBI Taxonomy" id="386892"/>
    <lineage>
        <taxon>Bacteria</taxon>
        <taxon>Bacillati</taxon>
        <taxon>Actinomycetota</taxon>
        <taxon>Actinomycetes</taxon>
        <taxon>Micrococcales</taxon>
        <taxon>Microbacteriaceae</taxon>
        <taxon>Frondihabitans</taxon>
    </lineage>
</organism>